<name>A0A1Z5HW46_9FIRM</name>
<keyword evidence="6" id="KW-0472">Membrane</keyword>
<keyword evidence="4" id="KW-0408">Iron</keyword>
<organism evidence="7 8">
    <name type="scientific">Calderihabitans maritimus</name>
    <dbReference type="NCBI Taxonomy" id="1246530"/>
    <lineage>
        <taxon>Bacteria</taxon>
        <taxon>Bacillati</taxon>
        <taxon>Bacillota</taxon>
        <taxon>Clostridia</taxon>
        <taxon>Neomoorellales</taxon>
        <taxon>Calderihabitantaceae</taxon>
        <taxon>Calderihabitans</taxon>
    </lineage>
</organism>
<dbReference type="EMBL" id="BDGJ01000168">
    <property type="protein sequence ID" value="GAW93763.1"/>
    <property type="molecule type" value="Genomic_DNA"/>
</dbReference>
<evidence type="ECO:0008006" key="9">
    <source>
        <dbReference type="Google" id="ProtNLM"/>
    </source>
</evidence>
<dbReference type="GO" id="GO:0051539">
    <property type="term" value="F:4 iron, 4 sulfur cluster binding"/>
    <property type="evidence" value="ECO:0007669"/>
    <property type="project" value="UniProtKB-KW"/>
</dbReference>
<keyword evidence="1" id="KW-0004">4Fe-4S</keyword>
<dbReference type="RefSeq" id="WP_143288758.1">
    <property type="nucleotide sequence ID" value="NZ_BDGJ01000168.1"/>
</dbReference>
<dbReference type="Pfam" id="PF12831">
    <property type="entry name" value="FAD_oxidored"/>
    <property type="match status" value="1"/>
</dbReference>
<dbReference type="InterPro" id="IPR036188">
    <property type="entry name" value="FAD/NAD-bd_sf"/>
</dbReference>
<accession>A0A1Z5HW46</accession>
<evidence type="ECO:0000256" key="3">
    <source>
        <dbReference type="ARBA" id="ARBA00023002"/>
    </source>
</evidence>
<keyword evidence="3" id="KW-0560">Oxidoreductase</keyword>
<evidence type="ECO:0000313" key="8">
    <source>
        <dbReference type="Proteomes" id="UP000197032"/>
    </source>
</evidence>
<feature type="non-terminal residue" evidence="7">
    <location>
        <position position="212"/>
    </location>
</feature>
<keyword evidence="6" id="KW-0812">Transmembrane</keyword>
<keyword evidence="8" id="KW-1185">Reference proteome</keyword>
<sequence length="212" mass="23804">MGAVAAVFTALFLLLFFLIFILLLNYRSSRRKVKKTRRLLWVILAAFIFGGGVLAGLVKPEYIGKFLWESRWRELAFWLQTYGQEPYDVLVVGGEPEGIAAAVSAARNGARVLLIDKHKSLGGLFTYGMLNVLDMNYGPEGELLTGGIFQEFYEAMGGEAFDVETAKAFFHELVEKEENITLSLETRFLEPIMAWDEKTVIGVKVKQKGVPR</sequence>
<protein>
    <recommendedName>
        <fullName evidence="9">FAD-dependent oxidoreductase</fullName>
    </recommendedName>
</protein>
<dbReference type="PANTHER" id="PTHR43498">
    <property type="entry name" value="FERREDOXIN:COB-COM HETERODISULFIDE REDUCTASE SUBUNIT A"/>
    <property type="match status" value="1"/>
</dbReference>
<evidence type="ECO:0000256" key="4">
    <source>
        <dbReference type="ARBA" id="ARBA00023004"/>
    </source>
</evidence>
<keyword evidence="6" id="KW-1133">Transmembrane helix</keyword>
<dbReference type="Proteomes" id="UP000197032">
    <property type="component" value="Unassembled WGS sequence"/>
</dbReference>
<dbReference type="Gene3D" id="3.50.50.60">
    <property type="entry name" value="FAD/NAD(P)-binding domain"/>
    <property type="match status" value="1"/>
</dbReference>
<feature type="transmembrane region" description="Helical" evidence="6">
    <location>
        <begin position="6"/>
        <end position="26"/>
    </location>
</feature>
<proteinExistence type="predicted"/>
<dbReference type="GO" id="GO:0046872">
    <property type="term" value="F:metal ion binding"/>
    <property type="evidence" value="ECO:0007669"/>
    <property type="project" value="UniProtKB-KW"/>
</dbReference>
<dbReference type="GO" id="GO:0016491">
    <property type="term" value="F:oxidoreductase activity"/>
    <property type="evidence" value="ECO:0007669"/>
    <property type="project" value="UniProtKB-KW"/>
</dbReference>
<feature type="transmembrane region" description="Helical" evidence="6">
    <location>
        <begin position="38"/>
        <end position="58"/>
    </location>
</feature>
<dbReference type="InterPro" id="IPR039650">
    <property type="entry name" value="HdrA-like"/>
</dbReference>
<keyword evidence="2" id="KW-0479">Metal-binding</keyword>
<keyword evidence="5" id="KW-0411">Iron-sulfur</keyword>
<evidence type="ECO:0000256" key="1">
    <source>
        <dbReference type="ARBA" id="ARBA00022485"/>
    </source>
</evidence>
<dbReference type="AlphaFoldDB" id="A0A1Z5HW46"/>
<dbReference type="PANTHER" id="PTHR43498:SF1">
    <property type="entry name" value="COB--COM HETERODISULFIDE REDUCTASE IRON-SULFUR SUBUNIT A"/>
    <property type="match status" value="1"/>
</dbReference>
<evidence type="ECO:0000256" key="2">
    <source>
        <dbReference type="ARBA" id="ARBA00022723"/>
    </source>
</evidence>
<evidence type="ECO:0000256" key="6">
    <source>
        <dbReference type="SAM" id="Phobius"/>
    </source>
</evidence>
<dbReference type="SUPFAM" id="SSF51905">
    <property type="entry name" value="FAD/NAD(P)-binding domain"/>
    <property type="match status" value="1"/>
</dbReference>
<gene>
    <name evidence="7" type="ORF">KKC1_28910</name>
</gene>
<dbReference type="OrthoDB" id="9759982at2"/>
<evidence type="ECO:0000313" key="7">
    <source>
        <dbReference type="EMBL" id="GAW93763.1"/>
    </source>
</evidence>
<comment type="caution">
    <text evidence="7">The sequence shown here is derived from an EMBL/GenBank/DDBJ whole genome shotgun (WGS) entry which is preliminary data.</text>
</comment>
<evidence type="ECO:0000256" key="5">
    <source>
        <dbReference type="ARBA" id="ARBA00023014"/>
    </source>
</evidence>
<reference evidence="8" key="1">
    <citation type="journal article" date="2017" name="Appl. Environ. Microbiol.">
        <title>Genomic analysis of Calderihabitans maritimus KKC1, a thermophilic hydrogenogenic carboxydotrophic bacterium isolated from marine sediment.</title>
        <authorList>
            <person name="Omae K."/>
            <person name="Yoneda Y."/>
            <person name="Fukuyama Y."/>
            <person name="Yoshida T."/>
            <person name="Sako Y."/>
        </authorList>
    </citation>
    <scope>NUCLEOTIDE SEQUENCE [LARGE SCALE GENOMIC DNA]</scope>
    <source>
        <strain evidence="8">KKC1</strain>
    </source>
</reference>